<accession>A0A9Q0G879</accession>
<feature type="compositionally biased region" description="Basic and acidic residues" evidence="3">
    <location>
        <begin position="130"/>
        <end position="142"/>
    </location>
</feature>
<evidence type="ECO:0000259" key="4">
    <source>
        <dbReference type="PROSITE" id="PS50020"/>
    </source>
</evidence>
<comment type="subcellular location">
    <subcellularLocation>
        <location evidence="1">Cytoplasm</location>
    </subcellularLocation>
</comment>
<keyword evidence="6" id="KW-1185">Reference proteome</keyword>
<dbReference type="OrthoDB" id="670666at2759"/>
<organism evidence="5 6">
    <name type="scientific">Turnera subulata</name>
    <dbReference type="NCBI Taxonomy" id="218843"/>
    <lineage>
        <taxon>Eukaryota</taxon>
        <taxon>Viridiplantae</taxon>
        <taxon>Streptophyta</taxon>
        <taxon>Embryophyta</taxon>
        <taxon>Tracheophyta</taxon>
        <taxon>Spermatophyta</taxon>
        <taxon>Magnoliopsida</taxon>
        <taxon>eudicotyledons</taxon>
        <taxon>Gunneridae</taxon>
        <taxon>Pentapetalae</taxon>
        <taxon>rosids</taxon>
        <taxon>fabids</taxon>
        <taxon>Malpighiales</taxon>
        <taxon>Passifloraceae</taxon>
        <taxon>Turnera</taxon>
    </lineage>
</organism>
<gene>
    <name evidence="5" type="ORF">Tsubulata_010147</name>
</gene>
<dbReference type="PROSITE" id="PS50020">
    <property type="entry name" value="WW_DOMAIN_2"/>
    <property type="match status" value="1"/>
</dbReference>
<evidence type="ECO:0000256" key="3">
    <source>
        <dbReference type="SAM" id="MobiDB-lite"/>
    </source>
</evidence>
<proteinExistence type="predicted"/>
<reference evidence="5" key="1">
    <citation type="submission" date="2022-02" db="EMBL/GenBank/DDBJ databases">
        <authorList>
            <person name="Henning P.M."/>
            <person name="McCubbin A.G."/>
            <person name="Shore J.S."/>
        </authorList>
    </citation>
    <scope>NUCLEOTIDE SEQUENCE</scope>
    <source>
        <strain evidence="5">F60SS</strain>
        <tissue evidence="5">Leaves</tissue>
    </source>
</reference>
<dbReference type="PANTHER" id="PTHR14791:SF39">
    <property type="entry name" value="OS12G0233100 PROTEIN"/>
    <property type="match status" value="1"/>
</dbReference>
<dbReference type="Gene3D" id="2.20.70.10">
    <property type="match status" value="1"/>
</dbReference>
<feature type="region of interest" description="Disordered" evidence="3">
    <location>
        <begin position="19"/>
        <end position="38"/>
    </location>
</feature>
<dbReference type="AlphaFoldDB" id="A0A9Q0G879"/>
<sequence>MELTELSLAPAKFSPLVEKSTTCSSSESENNPSRKRKFLSADHLLKKGPQTSVDLHARDPLPIDWEQCLDLESGKMYYLNRKTLRKSWNWPKDQKLDLDLELNMSPTIHVSKDSTDQCSSSNSLDQDYSTSHDKKSSSDHESSSSNNMVALACLNCHLLVILSKSSPSCPNCKYVHSLPAAPQTPHYSKVSPAKSFNTLSLLN</sequence>
<feature type="region of interest" description="Disordered" evidence="3">
    <location>
        <begin position="111"/>
        <end position="143"/>
    </location>
</feature>
<evidence type="ECO:0000313" key="6">
    <source>
        <dbReference type="Proteomes" id="UP001141552"/>
    </source>
</evidence>
<dbReference type="InterPro" id="IPR001202">
    <property type="entry name" value="WW_dom"/>
</dbReference>
<name>A0A9Q0G879_9ROSI</name>
<dbReference type="SUPFAM" id="SSF51045">
    <property type="entry name" value="WW domain"/>
    <property type="match status" value="1"/>
</dbReference>
<protein>
    <recommendedName>
        <fullName evidence="4">WW domain-containing protein</fullName>
    </recommendedName>
</protein>
<feature type="compositionally biased region" description="Polar residues" evidence="3">
    <location>
        <begin position="116"/>
        <end position="128"/>
    </location>
</feature>
<dbReference type="PANTHER" id="PTHR14791">
    <property type="entry name" value="BOMB/KIRA PROTEINS"/>
    <property type="match status" value="1"/>
</dbReference>
<evidence type="ECO:0000256" key="2">
    <source>
        <dbReference type="ARBA" id="ARBA00022490"/>
    </source>
</evidence>
<dbReference type="GO" id="GO:0005737">
    <property type="term" value="C:cytoplasm"/>
    <property type="evidence" value="ECO:0007669"/>
    <property type="project" value="UniProtKB-SubCell"/>
</dbReference>
<keyword evidence="2" id="KW-0963">Cytoplasm</keyword>
<comment type="caution">
    <text evidence="5">The sequence shown here is derived from an EMBL/GenBank/DDBJ whole genome shotgun (WGS) entry which is preliminary data.</text>
</comment>
<evidence type="ECO:0000256" key="1">
    <source>
        <dbReference type="ARBA" id="ARBA00004496"/>
    </source>
</evidence>
<feature type="domain" description="WW" evidence="4">
    <location>
        <begin position="59"/>
        <end position="93"/>
    </location>
</feature>
<reference evidence="5" key="2">
    <citation type="journal article" date="2023" name="Plants (Basel)">
        <title>Annotation of the Turnera subulata (Passifloraceae) Draft Genome Reveals the S-Locus Evolved after the Divergence of Turneroideae from Passifloroideae in a Stepwise Manner.</title>
        <authorList>
            <person name="Henning P.M."/>
            <person name="Roalson E.H."/>
            <person name="Mir W."/>
            <person name="McCubbin A.G."/>
            <person name="Shore J.S."/>
        </authorList>
    </citation>
    <scope>NUCLEOTIDE SEQUENCE</scope>
    <source>
        <strain evidence="5">F60SS</strain>
    </source>
</reference>
<dbReference type="InterPro" id="IPR036020">
    <property type="entry name" value="WW_dom_sf"/>
</dbReference>
<dbReference type="Proteomes" id="UP001141552">
    <property type="component" value="Unassembled WGS sequence"/>
</dbReference>
<feature type="compositionally biased region" description="Low complexity" evidence="3">
    <location>
        <begin position="20"/>
        <end position="31"/>
    </location>
</feature>
<dbReference type="EMBL" id="JAKUCV010002185">
    <property type="protein sequence ID" value="KAJ4843651.1"/>
    <property type="molecule type" value="Genomic_DNA"/>
</dbReference>
<evidence type="ECO:0000313" key="5">
    <source>
        <dbReference type="EMBL" id="KAJ4843651.1"/>
    </source>
</evidence>
<dbReference type="InterPro" id="IPR051105">
    <property type="entry name" value="WWC/KIBRA_Hippo_Reg"/>
</dbReference>